<evidence type="ECO:0000256" key="1">
    <source>
        <dbReference type="SAM" id="Phobius"/>
    </source>
</evidence>
<keyword evidence="3" id="KW-1185">Reference proteome</keyword>
<gene>
    <name evidence="2" type="ORF">SPIL2461_LOCUS22109</name>
</gene>
<keyword evidence="1" id="KW-0472">Membrane</keyword>
<accession>A0A812Y6N5</accession>
<dbReference type="EMBL" id="CAJNIZ010046889">
    <property type="protein sequence ID" value="CAE7758856.1"/>
    <property type="molecule type" value="Genomic_DNA"/>
</dbReference>
<evidence type="ECO:0000313" key="3">
    <source>
        <dbReference type="Proteomes" id="UP000649617"/>
    </source>
</evidence>
<name>A0A812Y6N5_SYMPI</name>
<feature type="transmembrane region" description="Helical" evidence="1">
    <location>
        <begin position="121"/>
        <end position="148"/>
    </location>
</feature>
<keyword evidence="1" id="KW-1133">Transmembrane helix</keyword>
<sequence length="572" mass="59137">MQDTLSSEDAQALGHLIKDIHPSSINALQREADGIHNDISALREDLEKGQITHWQNRATRVSNKAKRFRSKYEELRPKLDRLHTKMQVLANKCADAADTSDTLIEQTKQRRDYWFSLLCRINYVAAVGGVLVFAGAGGTALVAGMMLMTKTSALGSATAALGAANSAAAKSVAIAGAKATAASAAKAKATEAAAAALKAAAAVSSSGNPAVGAGVTAAAGVAGGVAGAAAFGPAGLAVLAAGASAAGACAIWSAIAHSAAVTATQAASHAASIASALQAAAAAAQQAATAAAAASATAAAQATQAAASVNSLQLAVNSLSAVLTTASPFVIGSASILALCLLGYMGRDLFKSLLARLWAAEIQQHEKSKAAFLRMSQMLRETAKQLRTICDRSEALETCLDLVVEVAEDLAGTAEDAQVTLEPQVLDDEMLKMHEQVNRLCSAYSTIPRAFEQLHAAIRDLSLPEPTSRSLQNGDPSMEDLQLQFPAAHTVPAQVEHLVVRTSEPEEWILIDSPPSSRSSRQESTAEALPLIDEGEDCADLEALSRAVLEQVAARLAPRELGWGQVSLQPCT</sequence>
<dbReference type="OrthoDB" id="427399at2759"/>
<dbReference type="AlphaFoldDB" id="A0A812Y6N5"/>
<comment type="caution">
    <text evidence="2">The sequence shown here is derived from an EMBL/GenBank/DDBJ whole genome shotgun (WGS) entry which is preliminary data.</text>
</comment>
<evidence type="ECO:0000313" key="2">
    <source>
        <dbReference type="EMBL" id="CAE7758856.1"/>
    </source>
</evidence>
<keyword evidence="1" id="KW-0812">Transmembrane</keyword>
<organism evidence="2 3">
    <name type="scientific">Symbiodinium pilosum</name>
    <name type="common">Dinoflagellate</name>
    <dbReference type="NCBI Taxonomy" id="2952"/>
    <lineage>
        <taxon>Eukaryota</taxon>
        <taxon>Sar</taxon>
        <taxon>Alveolata</taxon>
        <taxon>Dinophyceae</taxon>
        <taxon>Suessiales</taxon>
        <taxon>Symbiodiniaceae</taxon>
        <taxon>Symbiodinium</taxon>
    </lineage>
</organism>
<proteinExistence type="predicted"/>
<reference evidence="2" key="1">
    <citation type="submission" date="2021-02" db="EMBL/GenBank/DDBJ databases">
        <authorList>
            <person name="Dougan E. K."/>
            <person name="Rhodes N."/>
            <person name="Thang M."/>
            <person name="Chan C."/>
        </authorList>
    </citation>
    <scope>NUCLEOTIDE SEQUENCE</scope>
</reference>
<dbReference type="Proteomes" id="UP000649617">
    <property type="component" value="Unassembled WGS sequence"/>
</dbReference>
<feature type="transmembrane region" description="Helical" evidence="1">
    <location>
        <begin position="326"/>
        <end position="346"/>
    </location>
</feature>
<protein>
    <submittedName>
        <fullName evidence="2">Uncharacterized protein</fullName>
    </submittedName>
</protein>